<dbReference type="Pfam" id="PF13417">
    <property type="entry name" value="GST_N_3"/>
    <property type="match status" value="1"/>
</dbReference>
<dbReference type="PROSITE" id="PS50404">
    <property type="entry name" value="GST_NTER"/>
    <property type="match status" value="1"/>
</dbReference>
<dbReference type="HOGENOM" id="CLU_045103_1_0_1"/>
<dbReference type="GeneTree" id="ENSGT00390000012522"/>
<dbReference type="SUPFAM" id="SSF47616">
    <property type="entry name" value="GST C-terminal domain-like"/>
    <property type="match status" value="1"/>
</dbReference>
<dbReference type="GO" id="GO:0005737">
    <property type="term" value="C:cytoplasm"/>
    <property type="evidence" value="ECO:0007669"/>
    <property type="project" value="TreeGrafter"/>
</dbReference>
<dbReference type="InParanoid" id="H2YGG9"/>
<organism evidence="2 3">
    <name type="scientific">Ciona savignyi</name>
    <name type="common">Pacific transparent sea squirt</name>
    <dbReference type="NCBI Taxonomy" id="51511"/>
    <lineage>
        <taxon>Eukaryota</taxon>
        <taxon>Metazoa</taxon>
        <taxon>Chordata</taxon>
        <taxon>Tunicata</taxon>
        <taxon>Ascidiacea</taxon>
        <taxon>Phlebobranchia</taxon>
        <taxon>Cionidae</taxon>
        <taxon>Ciona</taxon>
    </lineage>
</organism>
<dbReference type="PANTHER" id="PTHR12289:SF67">
    <property type="match status" value="1"/>
</dbReference>
<evidence type="ECO:0000313" key="2">
    <source>
        <dbReference type="Ensembl" id="ENSCSAVP00000004418.1"/>
    </source>
</evidence>
<dbReference type="OMA" id="ELYADEW"/>
<dbReference type="Gene3D" id="3.40.30.10">
    <property type="entry name" value="Glutaredoxin"/>
    <property type="match status" value="1"/>
</dbReference>
<feature type="domain" description="GST N-terminal" evidence="1">
    <location>
        <begin position="19"/>
        <end position="98"/>
    </location>
</feature>
<name>H2YGG9_CIOSA</name>
<evidence type="ECO:0000313" key="3">
    <source>
        <dbReference type="Proteomes" id="UP000007875"/>
    </source>
</evidence>
<evidence type="ECO:0000259" key="1">
    <source>
        <dbReference type="PROSITE" id="PS50404"/>
    </source>
</evidence>
<dbReference type="Gene3D" id="1.20.1050.10">
    <property type="match status" value="1"/>
</dbReference>
<dbReference type="Proteomes" id="UP000007875">
    <property type="component" value="Unassembled WGS sequence"/>
</dbReference>
<dbReference type="CDD" id="cd00299">
    <property type="entry name" value="GST_C_family"/>
    <property type="match status" value="1"/>
</dbReference>
<dbReference type="Pfam" id="PF13410">
    <property type="entry name" value="GST_C_2"/>
    <property type="match status" value="1"/>
</dbReference>
<proteinExistence type="predicted"/>
<dbReference type="PANTHER" id="PTHR12289">
    <property type="entry name" value="METAXIN RELATED"/>
    <property type="match status" value="1"/>
</dbReference>
<dbReference type="InterPro" id="IPR036249">
    <property type="entry name" value="Thioredoxin-like_sf"/>
</dbReference>
<dbReference type="STRING" id="51511.ENSCSAVP00000004418"/>
<protein>
    <recommendedName>
        <fullName evidence="1">GST N-terminal domain-containing protein</fullName>
    </recommendedName>
</protein>
<dbReference type="InterPro" id="IPR050931">
    <property type="entry name" value="Mito_Protein_Transport_Metaxin"/>
</dbReference>
<reference evidence="3" key="1">
    <citation type="submission" date="2003-08" db="EMBL/GenBank/DDBJ databases">
        <authorList>
            <person name="Birren B."/>
            <person name="Nusbaum C."/>
            <person name="Abebe A."/>
            <person name="Abouelleil A."/>
            <person name="Adekoya E."/>
            <person name="Ait-zahra M."/>
            <person name="Allen N."/>
            <person name="Allen T."/>
            <person name="An P."/>
            <person name="Anderson M."/>
            <person name="Anderson S."/>
            <person name="Arachchi H."/>
            <person name="Armbruster J."/>
            <person name="Bachantsang P."/>
            <person name="Baldwin J."/>
            <person name="Barry A."/>
            <person name="Bayul T."/>
            <person name="Blitshsteyn B."/>
            <person name="Bloom T."/>
            <person name="Blye J."/>
            <person name="Boguslavskiy L."/>
            <person name="Borowsky M."/>
            <person name="Boukhgalter B."/>
            <person name="Brunache A."/>
            <person name="Butler J."/>
            <person name="Calixte N."/>
            <person name="Calvo S."/>
            <person name="Camarata J."/>
            <person name="Campo K."/>
            <person name="Chang J."/>
            <person name="Cheshatsang Y."/>
            <person name="Citroen M."/>
            <person name="Collymore A."/>
            <person name="Considine T."/>
            <person name="Cook A."/>
            <person name="Cooke P."/>
            <person name="Corum B."/>
            <person name="Cuomo C."/>
            <person name="David R."/>
            <person name="Dawoe T."/>
            <person name="Degray S."/>
            <person name="Dodge S."/>
            <person name="Dooley K."/>
            <person name="Dorje P."/>
            <person name="Dorjee K."/>
            <person name="Dorris L."/>
            <person name="Duffey N."/>
            <person name="Dupes A."/>
            <person name="Elkins T."/>
            <person name="Engels R."/>
            <person name="Erickson J."/>
            <person name="Farina A."/>
            <person name="Faro S."/>
            <person name="Ferreira P."/>
            <person name="Fischer H."/>
            <person name="Fitzgerald M."/>
            <person name="Foley K."/>
            <person name="Gage D."/>
            <person name="Galagan J."/>
            <person name="Gearin G."/>
            <person name="Gnerre S."/>
            <person name="Gnirke A."/>
            <person name="Goyette A."/>
            <person name="Graham J."/>
            <person name="Grandbois E."/>
            <person name="Gyaltsen K."/>
            <person name="Hafez N."/>
            <person name="Hagopian D."/>
            <person name="Hagos B."/>
            <person name="Hall J."/>
            <person name="Hatcher B."/>
            <person name="Heller A."/>
            <person name="Higgins H."/>
            <person name="Honan T."/>
            <person name="Horn A."/>
            <person name="Houde N."/>
            <person name="Hughes L."/>
            <person name="Hulme W."/>
            <person name="Husby E."/>
            <person name="Iliev I."/>
            <person name="Jaffe D."/>
            <person name="Jones C."/>
            <person name="Kamal M."/>
            <person name="Kamat A."/>
            <person name="Kamvysselis M."/>
            <person name="Karlsson E."/>
            <person name="Kells C."/>
            <person name="Kieu A."/>
            <person name="Kisner P."/>
            <person name="Kodira C."/>
            <person name="Kulbokas E."/>
            <person name="Labutti K."/>
            <person name="Lama D."/>
            <person name="Landers T."/>
            <person name="Leger J."/>
            <person name="Levine S."/>
            <person name="Lewis D."/>
            <person name="Lewis T."/>
            <person name="Lindblad-toh K."/>
            <person name="Liu X."/>
            <person name="Lokyitsang T."/>
            <person name="Lokyitsang Y."/>
            <person name="Lucien O."/>
            <person name="Lui A."/>
            <person name="Ma L.J."/>
            <person name="Mabbitt R."/>
            <person name="Macdonald J."/>
            <person name="Maclean C."/>
            <person name="Major J."/>
            <person name="Manning J."/>
            <person name="Marabella R."/>
            <person name="Maru K."/>
            <person name="Matthews C."/>
            <person name="Mauceli E."/>
            <person name="Mccarthy M."/>
            <person name="Mcdonough S."/>
            <person name="Mcghee T."/>
            <person name="Meldrim J."/>
            <person name="Meneus L."/>
            <person name="Mesirov J."/>
            <person name="Mihalev A."/>
            <person name="Mihova T."/>
            <person name="Mikkelsen T."/>
            <person name="Mlenga V."/>
            <person name="Moru K."/>
            <person name="Mozes J."/>
            <person name="Mulrain L."/>
            <person name="Munson G."/>
            <person name="Naylor J."/>
            <person name="Newes C."/>
            <person name="Nguyen C."/>
            <person name="Nguyen N."/>
            <person name="Nguyen T."/>
            <person name="Nicol R."/>
            <person name="Nielsen C."/>
            <person name="Nizzari M."/>
            <person name="Norbu C."/>
            <person name="Norbu N."/>
            <person name="O'donnell P."/>
            <person name="Okoawo O."/>
            <person name="O'leary S."/>
            <person name="Omotosho B."/>
            <person name="O'neill K."/>
            <person name="Osman S."/>
            <person name="Parker S."/>
            <person name="Perrin D."/>
            <person name="Phunkhang P."/>
            <person name="Piqani B."/>
            <person name="Purcell S."/>
            <person name="Rachupka T."/>
            <person name="Ramasamy U."/>
            <person name="Rameau R."/>
            <person name="Ray V."/>
            <person name="Raymond C."/>
            <person name="Retta R."/>
            <person name="Richardson S."/>
            <person name="Rise C."/>
            <person name="Rodriguez J."/>
            <person name="Rogers J."/>
            <person name="Rogov P."/>
            <person name="Rutman M."/>
            <person name="Schupbach R."/>
            <person name="Seaman C."/>
            <person name="Settipalli S."/>
            <person name="Sharpe T."/>
            <person name="Sheridan J."/>
            <person name="Sherpa N."/>
            <person name="Shi J."/>
            <person name="Smirnov S."/>
            <person name="Smith C."/>
            <person name="Sougnez C."/>
            <person name="Spencer B."/>
            <person name="Stalker J."/>
            <person name="Stange-thomann N."/>
            <person name="Stavropoulos S."/>
            <person name="Stetson K."/>
            <person name="Stone C."/>
            <person name="Stone S."/>
            <person name="Stubbs M."/>
            <person name="Talamas J."/>
            <person name="Tchuinga P."/>
            <person name="Tenzing P."/>
            <person name="Tesfaye S."/>
            <person name="Theodore J."/>
            <person name="Thoulutsang Y."/>
            <person name="Topham K."/>
            <person name="Towey S."/>
            <person name="Tsamla T."/>
            <person name="Tsomo N."/>
            <person name="Vallee D."/>
            <person name="Vassiliev H."/>
            <person name="Venkataraman V."/>
            <person name="Vinson J."/>
            <person name="Vo A."/>
            <person name="Wade C."/>
            <person name="Wang S."/>
            <person name="Wangchuk T."/>
            <person name="Wangdi T."/>
            <person name="Whittaker C."/>
            <person name="Wilkinson J."/>
            <person name="Wu Y."/>
            <person name="Wyman D."/>
            <person name="Yadav S."/>
            <person name="Yang S."/>
            <person name="Yang X."/>
            <person name="Yeager S."/>
            <person name="Yee E."/>
            <person name="Young G."/>
            <person name="Zainoun J."/>
            <person name="Zembeck L."/>
            <person name="Zimmer A."/>
            <person name="Zody M."/>
            <person name="Lander E."/>
        </authorList>
    </citation>
    <scope>NUCLEOTIDE SEQUENCE [LARGE SCALE GENOMIC DNA]</scope>
</reference>
<accession>H2YGG9</accession>
<dbReference type="SUPFAM" id="SSF52833">
    <property type="entry name" value="Thioredoxin-like"/>
    <property type="match status" value="1"/>
</dbReference>
<reference evidence="2" key="2">
    <citation type="submission" date="2025-08" db="UniProtKB">
        <authorList>
            <consortium name="Ensembl"/>
        </authorList>
    </citation>
    <scope>IDENTIFICATION</scope>
</reference>
<dbReference type="AlphaFoldDB" id="H2YGG9"/>
<reference evidence="2" key="3">
    <citation type="submission" date="2025-09" db="UniProtKB">
        <authorList>
            <consortium name="Ensembl"/>
        </authorList>
    </citation>
    <scope>IDENTIFICATION</scope>
</reference>
<keyword evidence="3" id="KW-1185">Reference proteome</keyword>
<dbReference type="eggNOG" id="ENOG502QWM4">
    <property type="taxonomic scope" value="Eukaryota"/>
</dbReference>
<dbReference type="InterPro" id="IPR004045">
    <property type="entry name" value="Glutathione_S-Trfase_N"/>
</dbReference>
<sequence length="414" mass="47790">MKNIFRITRRLQSTNAAARMYQLIGGELSPYTAKVRFYLRYKNIPFESVTASAEIYSQFIKPRVGWNVIPVLVTSQNNVIQDSSDIIEFLEKRHPDPSIEPTTAKHKLISALIELFADEWLVLPIMHYRWSFPENLQFLKEEFGRIAFPEYSTSQRLEVAEMLYTKFKSMRDILGINENTGPAIEQSLKELLDELTVHFDKYPYLLGGKPCIADFALAGMFYAHLFRDPVSGFVMKTRAPLVAAWCEQMNGHLPEISKYNVHEVTKNGRIVKKQQPTGADNFCSNDEIPETLYPILKRFCSEFGPVLMSTRIKLIEHIQKNVREGSTKLPRNLGTHDYHLGTASAPRGIFPFNVWMWQRVTDIYNAMDIEDKKQSEQLLSKFPHGCEIIQANLNQCRVERKNNFLHAVLPRNKL</sequence>
<dbReference type="Ensembl" id="ENSCSAVT00000004482.1">
    <property type="protein sequence ID" value="ENSCSAVP00000004418.1"/>
    <property type="gene ID" value="ENSCSAVG00000002616.1"/>
</dbReference>
<dbReference type="InterPro" id="IPR036282">
    <property type="entry name" value="Glutathione-S-Trfase_C_sf"/>
</dbReference>